<proteinExistence type="predicted"/>
<feature type="region of interest" description="Disordered" evidence="1">
    <location>
        <begin position="41"/>
        <end position="61"/>
    </location>
</feature>
<protein>
    <submittedName>
        <fullName evidence="2">Uncharacterized protein</fullName>
    </submittedName>
</protein>
<sequence>MPATTFPPSPAAWSLITFSHVAPPRRPKYFGFGRAYTLGTGTTNRIPSPDATSPPPHARARPMDAWCSMRVALAAR</sequence>
<name>A0ABN2XMW3_9ACTN</name>
<gene>
    <name evidence="2" type="ORF">GCM10009802_14950</name>
</gene>
<accession>A0ABN2XMW3</accession>
<comment type="caution">
    <text evidence="2">The sequence shown here is derived from an EMBL/GenBank/DDBJ whole genome shotgun (WGS) entry which is preliminary data.</text>
</comment>
<dbReference type="EMBL" id="BAAAPF010000026">
    <property type="protein sequence ID" value="GAA2115127.1"/>
    <property type="molecule type" value="Genomic_DNA"/>
</dbReference>
<reference evidence="2 3" key="1">
    <citation type="journal article" date="2019" name="Int. J. Syst. Evol. Microbiol.">
        <title>The Global Catalogue of Microorganisms (GCM) 10K type strain sequencing project: providing services to taxonomists for standard genome sequencing and annotation.</title>
        <authorList>
            <consortium name="The Broad Institute Genomics Platform"/>
            <consortium name="The Broad Institute Genome Sequencing Center for Infectious Disease"/>
            <person name="Wu L."/>
            <person name="Ma J."/>
        </authorList>
    </citation>
    <scope>NUCLEOTIDE SEQUENCE [LARGE SCALE GENOMIC DNA]</scope>
    <source>
        <strain evidence="2 3">JCM 15481</strain>
    </source>
</reference>
<evidence type="ECO:0000313" key="3">
    <source>
        <dbReference type="Proteomes" id="UP001500443"/>
    </source>
</evidence>
<keyword evidence="3" id="KW-1185">Reference proteome</keyword>
<evidence type="ECO:0000256" key="1">
    <source>
        <dbReference type="SAM" id="MobiDB-lite"/>
    </source>
</evidence>
<organism evidence="2 3">
    <name type="scientific">Streptomyces synnematoformans</name>
    <dbReference type="NCBI Taxonomy" id="415721"/>
    <lineage>
        <taxon>Bacteria</taxon>
        <taxon>Bacillati</taxon>
        <taxon>Actinomycetota</taxon>
        <taxon>Actinomycetes</taxon>
        <taxon>Kitasatosporales</taxon>
        <taxon>Streptomycetaceae</taxon>
        <taxon>Streptomyces</taxon>
    </lineage>
</organism>
<evidence type="ECO:0000313" key="2">
    <source>
        <dbReference type="EMBL" id="GAA2115127.1"/>
    </source>
</evidence>
<dbReference type="Proteomes" id="UP001500443">
    <property type="component" value="Unassembled WGS sequence"/>
</dbReference>